<evidence type="ECO:0000259" key="1">
    <source>
        <dbReference type="Pfam" id="PF13338"/>
    </source>
</evidence>
<dbReference type="AlphaFoldDB" id="I0AL69"/>
<keyword evidence="3" id="KW-1185">Reference proteome</keyword>
<feature type="domain" description="AbiEi antitoxin N-terminal" evidence="1">
    <location>
        <begin position="9"/>
        <end position="52"/>
    </location>
</feature>
<dbReference type="InterPro" id="IPR025159">
    <property type="entry name" value="AbiEi_N"/>
</dbReference>
<proteinExistence type="predicted"/>
<dbReference type="Pfam" id="PF13338">
    <property type="entry name" value="AbiEi_4"/>
    <property type="match status" value="1"/>
</dbReference>
<evidence type="ECO:0000313" key="3">
    <source>
        <dbReference type="Proteomes" id="UP000007394"/>
    </source>
</evidence>
<gene>
    <name evidence="2" type="ordered locus">IALB_2021</name>
</gene>
<name>I0AL69_IGNAJ</name>
<sequence length="197" mass="22955">MKQYLLNNSKKKFFTINDIANLLSISKESAKVTANRYCKSGLLIRIKRNLYISASKFKELKESELFQIANFIEVPSYISLSTSLSYFNISTQQLQNVIESISLKRTKTQAVNNIEFRFYKVKQSFYSGFINSDNFFIAQPEKAFADSVYLTSLGKYSTDFESINFKKLNIDLVNSYMKNSNSITIKFWEKLCKRYKI</sequence>
<dbReference type="HOGENOM" id="CLU_1382498_0_0_10"/>
<dbReference type="KEGG" id="ial:IALB_2021"/>
<dbReference type="RefSeq" id="WP_014560875.1">
    <property type="nucleotide sequence ID" value="NC_017464.1"/>
</dbReference>
<dbReference type="EMBL" id="CP003418">
    <property type="protein sequence ID" value="AFH49726.1"/>
    <property type="molecule type" value="Genomic_DNA"/>
</dbReference>
<dbReference type="Proteomes" id="UP000007394">
    <property type="component" value="Chromosome"/>
</dbReference>
<reference evidence="2 3" key="1">
    <citation type="journal article" date="2012" name="Front. Microbiol.">
        <title>Complete genome of Ignavibacterium album, a metabolically versatile, flagellated, facultative anaerobe from the phylum Chlorobi.</title>
        <authorList>
            <person name="Liu Z."/>
            <person name="Frigaard N.-U."/>
            <person name="Vogl K."/>
            <person name="Iino T."/>
            <person name="Ohkuma M."/>
            <person name="Overmann J."/>
            <person name="Bryant D.A."/>
        </authorList>
    </citation>
    <scope>NUCLEOTIDE SEQUENCE [LARGE SCALE GENOMIC DNA]</scope>
    <source>
        <strain evidence="3">DSM 19864 / JCM 16511 / NBRC 101810 / Mat9-16</strain>
    </source>
</reference>
<organism evidence="2 3">
    <name type="scientific">Ignavibacterium album (strain DSM 19864 / JCM 16511 / NBRC 101810 / Mat9-16)</name>
    <dbReference type="NCBI Taxonomy" id="945713"/>
    <lineage>
        <taxon>Bacteria</taxon>
        <taxon>Pseudomonadati</taxon>
        <taxon>Ignavibacteriota</taxon>
        <taxon>Ignavibacteria</taxon>
        <taxon>Ignavibacteriales</taxon>
        <taxon>Ignavibacteriaceae</taxon>
        <taxon>Ignavibacterium</taxon>
    </lineage>
</organism>
<protein>
    <recommendedName>
        <fullName evidence="1">AbiEi antitoxin N-terminal domain-containing protein</fullName>
    </recommendedName>
</protein>
<accession>I0AL69</accession>
<dbReference type="eggNOG" id="COG5340">
    <property type="taxonomic scope" value="Bacteria"/>
</dbReference>
<dbReference type="OrthoDB" id="9798269at2"/>
<dbReference type="STRING" id="945713.IALB_2021"/>
<evidence type="ECO:0000313" key="2">
    <source>
        <dbReference type="EMBL" id="AFH49726.1"/>
    </source>
</evidence>